<dbReference type="InterPro" id="IPR006059">
    <property type="entry name" value="SBP"/>
</dbReference>
<dbReference type="InterPro" id="IPR006311">
    <property type="entry name" value="TAT_signal"/>
</dbReference>
<proteinExistence type="inferred from homology"/>
<dbReference type="SUPFAM" id="SSF53850">
    <property type="entry name" value="Periplasmic binding protein-like II"/>
    <property type="match status" value="1"/>
</dbReference>
<dbReference type="KEGG" id="dva:DAD186_03430"/>
<evidence type="ECO:0000313" key="5">
    <source>
        <dbReference type="EMBL" id="ANP26900.1"/>
    </source>
</evidence>
<dbReference type="PANTHER" id="PTHR30061">
    <property type="entry name" value="MALTOSE-BINDING PERIPLASMIC PROTEIN"/>
    <property type="match status" value="1"/>
</dbReference>
<dbReference type="PATRIC" id="fig|1630135.4.peg.346"/>
<dbReference type="AlphaFoldDB" id="A0A1B0ZG33"/>
<organism evidence="5 6">
    <name type="scientific">Dermabacter vaginalis</name>
    <dbReference type="NCBI Taxonomy" id="1630135"/>
    <lineage>
        <taxon>Bacteria</taxon>
        <taxon>Bacillati</taxon>
        <taxon>Actinomycetota</taxon>
        <taxon>Actinomycetes</taxon>
        <taxon>Micrococcales</taxon>
        <taxon>Dermabacteraceae</taxon>
        <taxon>Dermabacter</taxon>
    </lineage>
</organism>
<dbReference type="Proteomes" id="UP000092596">
    <property type="component" value="Chromosome"/>
</dbReference>
<dbReference type="PROSITE" id="PS51318">
    <property type="entry name" value="TAT"/>
    <property type="match status" value="1"/>
</dbReference>
<dbReference type="PROSITE" id="PS51257">
    <property type="entry name" value="PROKAR_LIPOPROTEIN"/>
    <property type="match status" value="1"/>
</dbReference>
<evidence type="ECO:0000256" key="3">
    <source>
        <dbReference type="ARBA" id="ARBA00022729"/>
    </source>
</evidence>
<evidence type="ECO:0000256" key="2">
    <source>
        <dbReference type="ARBA" id="ARBA00022448"/>
    </source>
</evidence>
<feature type="chain" id="PRO_5039032716" description="ABC transporter substrate-binding protein" evidence="4">
    <location>
        <begin position="24"/>
        <end position="435"/>
    </location>
</feature>
<comment type="similarity">
    <text evidence="1">Belongs to the bacterial solute-binding protein 1 family.</text>
</comment>
<dbReference type="Gene3D" id="3.40.190.10">
    <property type="entry name" value="Periplasmic binding protein-like II"/>
    <property type="match status" value="2"/>
</dbReference>
<dbReference type="STRING" id="1630135.DAD186_03430"/>
<evidence type="ECO:0000313" key="6">
    <source>
        <dbReference type="Proteomes" id="UP000092596"/>
    </source>
</evidence>
<dbReference type="PANTHER" id="PTHR30061:SF50">
    <property type="entry name" value="MALTOSE_MALTODEXTRIN-BINDING PERIPLASMIC PROTEIN"/>
    <property type="match status" value="1"/>
</dbReference>
<dbReference type="EMBL" id="CP012117">
    <property type="protein sequence ID" value="ANP26900.1"/>
    <property type="molecule type" value="Genomic_DNA"/>
</dbReference>
<dbReference type="Pfam" id="PF01547">
    <property type="entry name" value="SBP_bac_1"/>
    <property type="match status" value="1"/>
</dbReference>
<name>A0A1B0ZG33_9MICO</name>
<reference evidence="5 6" key="1">
    <citation type="submission" date="2015-06" db="EMBL/GenBank/DDBJ databases">
        <title>Investigation of pathophysiology for high-risk pregnancy and development of treatment modality based on it.</title>
        <authorList>
            <person name="Kim B.-C."/>
            <person name="Lim S."/>
        </authorList>
    </citation>
    <scope>NUCLEOTIDE SEQUENCE [LARGE SCALE GENOMIC DNA]</scope>
    <source>
        <strain evidence="5 6">AD1-86</strain>
    </source>
</reference>
<accession>A0A1B0ZG33</accession>
<dbReference type="RefSeq" id="WP_065247243.1">
    <property type="nucleotide sequence ID" value="NZ_CP012117.1"/>
</dbReference>
<evidence type="ECO:0008006" key="7">
    <source>
        <dbReference type="Google" id="ProtNLM"/>
    </source>
</evidence>
<dbReference type="GO" id="GO:0042956">
    <property type="term" value="P:maltodextrin transmembrane transport"/>
    <property type="evidence" value="ECO:0007669"/>
    <property type="project" value="TreeGrafter"/>
</dbReference>
<dbReference type="GO" id="GO:0015768">
    <property type="term" value="P:maltose transport"/>
    <property type="evidence" value="ECO:0007669"/>
    <property type="project" value="TreeGrafter"/>
</dbReference>
<evidence type="ECO:0000256" key="4">
    <source>
        <dbReference type="SAM" id="SignalP"/>
    </source>
</evidence>
<keyword evidence="3 4" id="KW-0732">Signal</keyword>
<keyword evidence="2" id="KW-0813">Transport</keyword>
<protein>
    <recommendedName>
        <fullName evidence="7">ABC transporter substrate-binding protein</fullName>
    </recommendedName>
</protein>
<sequence>MFKPTRRSVLAASAVGAAAAGLAACSNDSSGGAGGAAKADFEERGPISVVRGKDNTGKFQEFIKQWNDKHPDEKVTLIELPESADEQRSQLINNAQAKSDAYTVLGLDVVWTAEFAAQQWVVELPEEKFDLDKLLPSTVETGKYFDKLYAVPYTTNAELLYYRKDLLEAAGSNEPPKTFEEMYQLIEAMRGTEEGKDTLGFGSQYSKYEGLTVQLTGLSKSAGKDLFGADGKPQANSNEAKAGLQAVKDGFDKNYIPKEALTYKEEESRQAFQDGRLAFLQNWPYVWNLANAEDGSSKINGKFDVCPIPGIGGSEGATALGGLNYGISAFAKNKGTAIDFIAFLASEEQQKAQALATGEAPAHSAVYDDPEVLEMYPYYQTLKAAVDAGTARPQVVKYGDVTQAIQEAAYDVLSGSKEVNASLDALQKTLEELQA</sequence>
<dbReference type="GO" id="GO:0055052">
    <property type="term" value="C:ATP-binding cassette (ABC) transporter complex, substrate-binding subunit-containing"/>
    <property type="evidence" value="ECO:0007669"/>
    <property type="project" value="TreeGrafter"/>
</dbReference>
<evidence type="ECO:0000256" key="1">
    <source>
        <dbReference type="ARBA" id="ARBA00008520"/>
    </source>
</evidence>
<gene>
    <name evidence="5" type="ORF">DAD186_03430</name>
</gene>
<dbReference type="CDD" id="cd14750">
    <property type="entry name" value="PBP2_TMBP"/>
    <property type="match status" value="1"/>
</dbReference>
<dbReference type="GO" id="GO:1901982">
    <property type="term" value="F:maltose binding"/>
    <property type="evidence" value="ECO:0007669"/>
    <property type="project" value="TreeGrafter"/>
</dbReference>
<feature type="signal peptide" evidence="4">
    <location>
        <begin position="1"/>
        <end position="23"/>
    </location>
</feature>